<sequence>MAAPGSSSLWCYKYCCLFHLRLLSFDDFVFCPDRTDIFIEEFITLPHSPHVHSNPFPPIGVDTAAMYLDISAYLVATSTLRYRRGSRRNGGDRSPFNLVIVLHGPPDGGGRGGNHGGSSTYFELYYADGVRVLPSAR</sequence>
<reference evidence="1 2" key="1">
    <citation type="submission" date="2024-04" db="EMBL/GenBank/DDBJ databases">
        <authorList>
            <person name="Fracassetti M."/>
        </authorList>
    </citation>
    <scope>NUCLEOTIDE SEQUENCE [LARGE SCALE GENOMIC DNA]</scope>
</reference>
<dbReference type="EMBL" id="OZ034820">
    <property type="protein sequence ID" value="CAL1402091.1"/>
    <property type="molecule type" value="Genomic_DNA"/>
</dbReference>
<evidence type="ECO:0000313" key="2">
    <source>
        <dbReference type="Proteomes" id="UP001497516"/>
    </source>
</evidence>
<protein>
    <submittedName>
        <fullName evidence="1">Uncharacterized protein</fullName>
    </submittedName>
</protein>
<accession>A0AAV2FUS1</accession>
<evidence type="ECO:0000313" key="1">
    <source>
        <dbReference type="EMBL" id="CAL1402091.1"/>
    </source>
</evidence>
<proteinExistence type="predicted"/>
<name>A0AAV2FUS1_9ROSI</name>
<dbReference type="AlphaFoldDB" id="A0AAV2FUS1"/>
<dbReference type="Proteomes" id="UP001497516">
    <property type="component" value="Chromosome 7"/>
</dbReference>
<gene>
    <name evidence="1" type="ORF">LTRI10_LOCUS42119</name>
</gene>
<organism evidence="1 2">
    <name type="scientific">Linum trigynum</name>
    <dbReference type="NCBI Taxonomy" id="586398"/>
    <lineage>
        <taxon>Eukaryota</taxon>
        <taxon>Viridiplantae</taxon>
        <taxon>Streptophyta</taxon>
        <taxon>Embryophyta</taxon>
        <taxon>Tracheophyta</taxon>
        <taxon>Spermatophyta</taxon>
        <taxon>Magnoliopsida</taxon>
        <taxon>eudicotyledons</taxon>
        <taxon>Gunneridae</taxon>
        <taxon>Pentapetalae</taxon>
        <taxon>rosids</taxon>
        <taxon>fabids</taxon>
        <taxon>Malpighiales</taxon>
        <taxon>Linaceae</taxon>
        <taxon>Linum</taxon>
    </lineage>
</organism>
<keyword evidence="2" id="KW-1185">Reference proteome</keyword>